<evidence type="ECO:0000259" key="2">
    <source>
        <dbReference type="Pfam" id="PF00534"/>
    </source>
</evidence>
<dbReference type="EMBL" id="AB924554">
    <property type="protein sequence ID" value="BAT23302.1"/>
    <property type="molecule type" value="Genomic_DNA"/>
</dbReference>
<dbReference type="PANTHER" id="PTHR46401:SF2">
    <property type="entry name" value="GLYCOSYLTRANSFERASE WBBK-RELATED"/>
    <property type="match status" value="1"/>
</dbReference>
<evidence type="ECO:0000256" key="1">
    <source>
        <dbReference type="ARBA" id="ARBA00022679"/>
    </source>
</evidence>
<protein>
    <submittedName>
        <fullName evidence="3">Glycosyl transferase</fullName>
    </submittedName>
</protein>
<proteinExistence type="predicted"/>
<sequence>MSQKKVVLSGVNMVEGGILTVFRNVLYSLSRIENVSIICLVHNKSLFTDYCFENVLFLEYPEIKSSWIRRFIFEYYTSYKLSKKLKADVWFSLHDMSPRVKCAKQYVYCHNPSPFYTSSFSDFRLDKKFFLFTKFYKYLYKINICQNEAVIVQQSWMADKFCQWYNINNIIVARPSNDNSLLENKNKQLSQKIPNKPVFLYPAVPRVFKNFDILLQSLQIIKNCHPELYGSFVIQLTFMEGFNKCGDDFIKKCKEVNEKNIKFIGFKSKEEMFQLYSSECDYLIFPSKLETWGLPLTEAKSFQIPILAADLPYAHETIGTYDNASFFDADNAIMLASKIVKIVSGHNVFTHHYFAEKKSRFHVINGWDELAKQIIS</sequence>
<evidence type="ECO:0000313" key="3">
    <source>
        <dbReference type="EMBL" id="BAT23302.1"/>
    </source>
</evidence>
<dbReference type="SUPFAM" id="SSF53756">
    <property type="entry name" value="UDP-Glycosyltransferase/glycogen phosphorylase"/>
    <property type="match status" value="1"/>
</dbReference>
<dbReference type="AlphaFoldDB" id="A0A0P0YQE2"/>
<dbReference type="Gene3D" id="3.40.50.2000">
    <property type="entry name" value="Glycogen Phosphorylase B"/>
    <property type="match status" value="1"/>
</dbReference>
<reference evidence="3" key="1">
    <citation type="submission" date="2014-04" db="EMBL/GenBank/DDBJ databases">
        <authorList>
            <person name="Harrison E."/>
        </authorList>
    </citation>
    <scope>NUCLEOTIDE SEQUENCE</scope>
    <source>
        <strain evidence="3">313</strain>
    </source>
</reference>
<accession>A0A0P0YQE2</accession>
<reference evidence="3" key="2">
    <citation type="journal article" date="2015" name="Sci. Rep.">
        <title>Genetic analysis of capsular polysaccharide synthesis gene clusters in 79 capsular types of Klebsiella spp.</title>
        <authorList>
            <person name="Pan Y.J."/>
            <person name="Lin T.L."/>
            <person name="Chen C.T."/>
            <person name="Chen Y.Y."/>
            <person name="Hsieh P.F."/>
            <person name="Hsu C.R."/>
            <person name="Wu M.C."/>
            <person name="Wang J.T."/>
        </authorList>
    </citation>
    <scope>NUCLEOTIDE SEQUENCE</scope>
    <source>
        <strain evidence="3">313</strain>
    </source>
</reference>
<organism evidence="3">
    <name type="scientific">Klebsiella sp. 313</name>
    <dbReference type="NCBI Taxonomy" id="1497797"/>
    <lineage>
        <taxon>Bacteria</taxon>
        <taxon>Pseudomonadati</taxon>
        <taxon>Pseudomonadota</taxon>
        <taxon>Gammaproteobacteria</taxon>
        <taxon>Enterobacterales</taxon>
        <taxon>Enterobacteriaceae</taxon>
        <taxon>Klebsiella/Raoultella group</taxon>
        <taxon>Klebsiella</taxon>
    </lineage>
</organism>
<keyword evidence="1 3" id="KW-0808">Transferase</keyword>
<name>A0A0P0YQE2_9ENTR</name>
<dbReference type="Pfam" id="PF00534">
    <property type="entry name" value="Glycos_transf_1"/>
    <property type="match status" value="1"/>
</dbReference>
<dbReference type="GO" id="GO:0016757">
    <property type="term" value="F:glycosyltransferase activity"/>
    <property type="evidence" value="ECO:0007669"/>
    <property type="project" value="InterPro"/>
</dbReference>
<gene>
    <name evidence="3" type="primary">wckF</name>
</gene>
<dbReference type="InterPro" id="IPR001296">
    <property type="entry name" value="Glyco_trans_1"/>
</dbReference>
<dbReference type="PANTHER" id="PTHR46401">
    <property type="entry name" value="GLYCOSYLTRANSFERASE WBBK-RELATED"/>
    <property type="match status" value="1"/>
</dbReference>
<feature type="domain" description="Glycosyl transferase family 1" evidence="2">
    <location>
        <begin position="190"/>
        <end position="345"/>
    </location>
</feature>
<dbReference type="GO" id="GO:0009103">
    <property type="term" value="P:lipopolysaccharide biosynthetic process"/>
    <property type="evidence" value="ECO:0007669"/>
    <property type="project" value="TreeGrafter"/>
</dbReference>